<keyword evidence="6" id="KW-0158">Chromosome</keyword>
<evidence type="ECO:0000256" key="5">
    <source>
        <dbReference type="ARBA" id="ARBA00020497"/>
    </source>
</evidence>
<dbReference type="PANTHER" id="PTHR28113:SF1">
    <property type="entry name" value="DASH COMPLEX SUBUNIT DAM1"/>
    <property type="match status" value="1"/>
</dbReference>
<evidence type="ECO:0000313" key="17">
    <source>
        <dbReference type="Proteomes" id="UP001220961"/>
    </source>
</evidence>
<keyword evidence="8" id="KW-0493">Microtubule</keyword>
<dbReference type="PANTHER" id="PTHR28113">
    <property type="entry name" value="DASH COMPLEX SUBUNIT DAM1"/>
    <property type="match status" value="1"/>
</dbReference>
<gene>
    <name evidence="16" type="primary">DAM1</name>
    <name evidence="16" type="ORF">MCAP1_003197</name>
</gene>
<reference evidence="16" key="1">
    <citation type="submission" date="2023-03" db="EMBL/GenBank/DDBJ databases">
        <title>Mating type loci evolution in Malassezia.</title>
        <authorList>
            <person name="Coelho M.A."/>
        </authorList>
    </citation>
    <scope>NUCLEOTIDE SEQUENCE</scope>
    <source>
        <strain evidence="16">CBS 10434</strain>
    </source>
</reference>
<dbReference type="EMBL" id="CP119914">
    <property type="protein sequence ID" value="WFD20942.1"/>
    <property type="molecule type" value="Genomic_DNA"/>
</dbReference>
<evidence type="ECO:0000256" key="10">
    <source>
        <dbReference type="ARBA" id="ARBA00022838"/>
    </source>
</evidence>
<comment type="subcellular location">
    <subcellularLocation>
        <location evidence="3">Chromosome</location>
        <location evidence="3">Centromere</location>
        <location evidence="3">Kinetochore</location>
    </subcellularLocation>
    <subcellularLocation>
        <location evidence="2">Cytoplasm</location>
        <location evidence="2">Cytoskeleton</location>
        <location evidence="2">Spindle</location>
    </subcellularLocation>
    <subcellularLocation>
        <location evidence="1">Nucleus</location>
    </subcellularLocation>
</comment>
<proteinExistence type="inferred from homology"/>
<keyword evidence="13" id="KW-0137">Centromere</keyword>
<evidence type="ECO:0000313" key="16">
    <source>
        <dbReference type="EMBL" id="WFD20942.1"/>
    </source>
</evidence>
<keyword evidence="17" id="KW-1185">Reference proteome</keyword>
<name>A0AAF0EE52_9BASI</name>
<evidence type="ECO:0000256" key="1">
    <source>
        <dbReference type="ARBA" id="ARBA00004123"/>
    </source>
</evidence>
<evidence type="ECO:0000256" key="3">
    <source>
        <dbReference type="ARBA" id="ARBA00004629"/>
    </source>
</evidence>
<comment type="similarity">
    <text evidence="4">Belongs to the DASH complex DAM1 family.</text>
</comment>
<evidence type="ECO:0000256" key="6">
    <source>
        <dbReference type="ARBA" id="ARBA00022454"/>
    </source>
</evidence>
<dbReference type="AlphaFoldDB" id="A0AAF0EE52"/>
<evidence type="ECO:0000256" key="7">
    <source>
        <dbReference type="ARBA" id="ARBA00022490"/>
    </source>
</evidence>
<feature type="compositionally biased region" description="Low complexity" evidence="15">
    <location>
        <begin position="173"/>
        <end position="187"/>
    </location>
</feature>
<evidence type="ECO:0000256" key="9">
    <source>
        <dbReference type="ARBA" id="ARBA00022829"/>
    </source>
</evidence>
<keyword evidence="11" id="KW-0206">Cytoskeleton</keyword>
<dbReference type="Proteomes" id="UP001220961">
    <property type="component" value="Chromosome 7"/>
</dbReference>
<evidence type="ECO:0000256" key="2">
    <source>
        <dbReference type="ARBA" id="ARBA00004186"/>
    </source>
</evidence>
<dbReference type="GO" id="GO:1990758">
    <property type="term" value="P:mitotic sister chromatid biorientation"/>
    <property type="evidence" value="ECO:0007669"/>
    <property type="project" value="TreeGrafter"/>
</dbReference>
<evidence type="ECO:0000256" key="8">
    <source>
        <dbReference type="ARBA" id="ARBA00022701"/>
    </source>
</evidence>
<dbReference type="GO" id="GO:1990537">
    <property type="term" value="C:mitotic spindle polar microtubule"/>
    <property type="evidence" value="ECO:0007669"/>
    <property type="project" value="TreeGrafter"/>
</dbReference>
<sequence length="262" mass="28364">MPGMTTTPRRTSTPIRVLSSSTLSSHVGRSQKPTVTPLTFLEDEALPILAEETAALHANLTDLADIHQSLSTFNESFAAFLYGIKMNAFCVEWPEAPTDAHLDTWAARPAGVLPRASRSSMAPLETTADDTYVTEVDADEPRARAPDVGTRTSRAPRRPAARSATERAPRAPPASSLSSSRTQAPRSKSAAVAPPTRQRVPPAVLKRRTAFADDIIDTMPLEYRQGDPKQRLLVQHIILALLAAGESGPPNWHKHRSGPSAR</sequence>
<dbReference type="GO" id="GO:0044732">
    <property type="term" value="C:mitotic spindle pole body"/>
    <property type="evidence" value="ECO:0007669"/>
    <property type="project" value="TreeGrafter"/>
</dbReference>
<organism evidence="16 17">
    <name type="scientific">Malassezia caprae</name>
    <dbReference type="NCBI Taxonomy" id="1381934"/>
    <lineage>
        <taxon>Eukaryota</taxon>
        <taxon>Fungi</taxon>
        <taxon>Dikarya</taxon>
        <taxon>Basidiomycota</taxon>
        <taxon>Ustilaginomycotina</taxon>
        <taxon>Malasseziomycetes</taxon>
        <taxon>Malasseziales</taxon>
        <taxon>Malasseziaceae</taxon>
        <taxon>Malassezia</taxon>
    </lineage>
</organism>
<dbReference type="InterPro" id="IPR013962">
    <property type="entry name" value="DASH_Dam1"/>
</dbReference>
<evidence type="ECO:0000256" key="12">
    <source>
        <dbReference type="ARBA" id="ARBA00023242"/>
    </source>
</evidence>
<keyword evidence="9" id="KW-0159">Chromosome partition</keyword>
<keyword evidence="7" id="KW-0963">Cytoplasm</keyword>
<evidence type="ECO:0000256" key="15">
    <source>
        <dbReference type="SAM" id="MobiDB-lite"/>
    </source>
</evidence>
<dbReference type="Pfam" id="PF08653">
    <property type="entry name" value="DASH_Dam1"/>
    <property type="match status" value="1"/>
</dbReference>
<dbReference type="GO" id="GO:0042729">
    <property type="term" value="C:DASH complex"/>
    <property type="evidence" value="ECO:0007669"/>
    <property type="project" value="InterPro"/>
</dbReference>
<evidence type="ECO:0000256" key="4">
    <source>
        <dbReference type="ARBA" id="ARBA00010073"/>
    </source>
</evidence>
<protein>
    <recommendedName>
        <fullName evidence="5">DASH complex subunit DAM1</fullName>
    </recommendedName>
    <alternativeName>
        <fullName evidence="14">Outer kinetochore protein DAM1</fullName>
    </alternativeName>
</protein>
<accession>A0AAF0EE52</accession>
<evidence type="ECO:0000256" key="13">
    <source>
        <dbReference type="ARBA" id="ARBA00023328"/>
    </source>
</evidence>
<evidence type="ECO:0000256" key="11">
    <source>
        <dbReference type="ARBA" id="ARBA00023212"/>
    </source>
</evidence>
<evidence type="ECO:0000256" key="14">
    <source>
        <dbReference type="ARBA" id="ARBA00030453"/>
    </source>
</evidence>
<keyword evidence="10" id="KW-0995">Kinetochore</keyword>
<keyword evidence="12" id="KW-0539">Nucleus</keyword>
<feature type="region of interest" description="Disordered" evidence="15">
    <location>
        <begin position="115"/>
        <end position="205"/>
    </location>
</feature>